<proteinExistence type="predicted"/>
<reference evidence="1 2" key="1">
    <citation type="journal article" date="2019" name="Sci. Rep.">
        <title>Orb-weaving spider Araneus ventricosus genome elucidates the spidroin gene catalogue.</title>
        <authorList>
            <person name="Kono N."/>
            <person name="Nakamura H."/>
            <person name="Ohtoshi R."/>
            <person name="Moran D.A.P."/>
            <person name="Shinohara A."/>
            <person name="Yoshida Y."/>
            <person name="Fujiwara M."/>
            <person name="Mori M."/>
            <person name="Tomita M."/>
            <person name="Arakawa K."/>
        </authorList>
    </citation>
    <scope>NUCLEOTIDE SEQUENCE [LARGE SCALE GENOMIC DNA]</scope>
</reference>
<dbReference type="AlphaFoldDB" id="A0A4Y2ISJ3"/>
<organism evidence="1 2">
    <name type="scientific">Araneus ventricosus</name>
    <name type="common">Orbweaver spider</name>
    <name type="synonym">Epeira ventricosa</name>
    <dbReference type="NCBI Taxonomy" id="182803"/>
    <lineage>
        <taxon>Eukaryota</taxon>
        <taxon>Metazoa</taxon>
        <taxon>Ecdysozoa</taxon>
        <taxon>Arthropoda</taxon>
        <taxon>Chelicerata</taxon>
        <taxon>Arachnida</taxon>
        <taxon>Araneae</taxon>
        <taxon>Araneomorphae</taxon>
        <taxon>Entelegynae</taxon>
        <taxon>Araneoidea</taxon>
        <taxon>Araneidae</taxon>
        <taxon>Araneus</taxon>
    </lineage>
</organism>
<sequence>MSTVNSYILYQSYSVNPVMNRKLFLKAPQENKFSRIRGRMENPRKSKELPMAMTRILGSDTKVQKKLIISEDQQVGSEETMQFISTKEEKENCMFCENPVCLEYTRKFCYGREQESEQK</sequence>
<accession>A0A4Y2ISJ3</accession>
<evidence type="ECO:0000313" key="2">
    <source>
        <dbReference type="Proteomes" id="UP000499080"/>
    </source>
</evidence>
<keyword evidence="2" id="KW-1185">Reference proteome</keyword>
<dbReference type="EMBL" id="BGPR01002847">
    <property type="protein sequence ID" value="GBM79882.1"/>
    <property type="molecule type" value="Genomic_DNA"/>
</dbReference>
<gene>
    <name evidence="1" type="ORF">AVEN_220435_1</name>
</gene>
<name>A0A4Y2ISJ3_ARAVE</name>
<protein>
    <submittedName>
        <fullName evidence="1">Uncharacterized protein</fullName>
    </submittedName>
</protein>
<dbReference type="Proteomes" id="UP000499080">
    <property type="component" value="Unassembled WGS sequence"/>
</dbReference>
<evidence type="ECO:0000313" key="1">
    <source>
        <dbReference type="EMBL" id="GBM79882.1"/>
    </source>
</evidence>
<comment type="caution">
    <text evidence="1">The sequence shown here is derived from an EMBL/GenBank/DDBJ whole genome shotgun (WGS) entry which is preliminary data.</text>
</comment>